<comment type="subcellular location">
    <subcellularLocation>
        <location evidence="1 14">Cell membrane</location>
        <topology evidence="1 14">Multi-pass membrane protein</topology>
    </subcellularLocation>
</comment>
<feature type="domain" description="CBS" evidence="16">
    <location>
        <begin position="253"/>
        <end position="309"/>
    </location>
</feature>
<keyword evidence="4 14" id="KW-0645">Protease</keyword>
<keyword evidence="6 14" id="KW-0479">Metal-binding</keyword>
<sequence>MFENSVKLFSIYDFDIKVDPSWVLIAALITWSLSQQFFPEKLPGADGGVYFVMAIVAMLGLFASLLLHELAHSVVARHLGVSIKSITLFLFGGVAELDTEPASARAEFWIAVAGPAMSICLAVVFWTLEQMLVWSGFPAASVEIVSYLALINLVLALFNLLPAFPLDGGRVLRAVLWSRSGDVADATRLASRSGSFLGYALMGLGVVALFRGMIVSGLWQMMIGGFLLVAARASYAQQLAKAAFANQTVDALMTHNPIIVGPEMTLSEFVNQIMLQRHVSFVPVMESDVLLGHIDSSVLSKIDRENWANTRVGDVFVGLIPDAMIGADLPVQDVLDRISKTGRRKFMVVSGHDLLGVITLSDLTRHLRSSEKTPHVPPSAIHP</sequence>
<evidence type="ECO:0000256" key="12">
    <source>
        <dbReference type="ARBA" id="ARBA00023122"/>
    </source>
</evidence>
<evidence type="ECO:0000256" key="15">
    <source>
        <dbReference type="PROSITE-ProRule" id="PRU00703"/>
    </source>
</evidence>
<dbReference type="PROSITE" id="PS51371">
    <property type="entry name" value="CBS"/>
    <property type="match status" value="1"/>
</dbReference>
<keyword evidence="13 14" id="KW-0472">Membrane</keyword>
<dbReference type="SUPFAM" id="SSF54631">
    <property type="entry name" value="CBS-domain pair"/>
    <property type="match status" value="1"/>
</dbReference>
<dbReference type="InterPro" id="IPR046342">
    <property type="entry name" value="CBS_dom_sf"/>
</dbReference>
<keyword evidence="9 14" id="KW-0862">Zinc</keyword>
<dbReference type="RefSeq" id="WP_407592954.1">
    <property type="nucleotide sequence ID" value="NZ_JBHDIY010000002.1"/>
</dbReference>
<dbReference type="CDD" id="cd06164">
    <property type="entry name" value="S2P-M50_SpoIVFB_CBS"/>
    <property type="match status" value="1"/>
</dbReference>
<keyword evidence="7" id="KW-0677">Repeat</keyword>
<dbReference type="PIRSF" id="PIRSF006404">
    <property type="entry name" value="UCP006404_Pept_M50_CBS"/>
    <property type="match status" value="1"/>
</dbReference>
<feature type="transmembrane region" description="Helical" evidence="14">
    <location>
        <begin position="108"/>
        <end position="128"/>
    </location>
</feature>
<keyword evidence="11 14" id="KW-0482">Metalloprotease</keyword>
<reference evidence="17 18" key="1">
    <citation type="submission" date="2024-08" db="EMBL/GenBank/DDBJ databases">
        <title>Tateyamaria sp. nov., isolated from marine algae.</title>
        <authorList>
            <person name="Choi B.J."/>
            <person name="Kim J.M."/>
            <person name="Lee J.K."/>
            <person name="Choi D.G."/>
            <person name="Bayburt H."/>
            <person name="Baek J.H."/>
            <person name="Han D.M."/>
            <person name="Jeon C.O."/>
        </authorList>
    </citation>
    <scope>NUCLEOTIDE SEQUENCE [LARGE SCALE GENOMIC DNA]</scope>
    <source>
        <strain evidence="17 18">KMU-156</strain>
    </source>
</reference>
<dbReference type="Pfam" id="PF02163">
    <property type="entry name" value="Peptidase_M50"/>
    <property type="match status" value="2"/>
</dbReference>
<evidence type="ECO:0000313" key="17">
    <source>
        <dbReference type="EMBL" id="MFL4471122.1"/>
    </source>
</evidence>
<feature type="transmembrane region" description="Helical" evidence="14">
    <location>
        <begin position="196"/>
        <end position="219"/>
    </location>
</feature>
<organism evidence="17 18">
    <name type="scientific">Tateyamaria armeniaca</name>
    <dbReference type="NCBI Taxonomy" id="2518930"/>
    <lineage>
        <taxon>Bacteria</taxon>
        <taxon>Pseudomonadati</taxon>
        <taxon>Pseudomonadota</taxon>
        <taxon>Alphaproteobacteria</taxon>
        <taxon>Rhodobacterales</taxon>
        <taxon>Roseobacteraceae</taxon>
        <taxon>Tateyamaria</taxon>
    </lineage>
</organism>
<comment type="similarity">
    <text evidence="2 14">Belongs to the peptidase M50B family.</text>
</comment>
<keyword evidence="8 14" id="KW-0378">Hydrolase</keyword>
<evidence type="ECO:0000256" key="5">
    <source>
        <dbReference type="ARBA" id="ARBA00022692"/>
    </source>
</evidence>
<evidence type="ECO:0000256" key="8">
    <source>
        <dbReference type="ARBA" id="ARBA00022801"/>
    </source>
</evidence>
<accession>A0ABW8UW25</accession>
<evidence type="ECO:0000256" key="14">
    <source>
        <dbReference type="PIRNR" id="PIRNR006404"/>
    </source>
</evidence>
<dbReference type="PANTHER" id="PTHR39188">
    <property type="entry name" value="MEMBRANE-ASSOCIATED ZINC METALLOPROTEASE M50B"/>
    <property type="match status" value="1"/>
</dbReference>
<evidence type="ECO:0000259" key="16">
    <source>
        <dbReference type="PROSITE" id="PS51371"/>
    </source>
</evidence>
<protein>
    <recommendedName>
        <fullName evidence="14">Zinc metalloprotease</fullName>
    </recommendedName>
</protein>
<evidence type="ECO:0000256" key="6">
    <source>
        <dbReference type="ARBA" id="ARBA00022723"/>
    </source>
</evidence>
<dbReference type="PANTHER" id="PTHR39188:SF3">
    <property type="entry name" value="STAGE IV SPORULATION PROTEIN FB"/>
    <property type="match status" value="1"/>
</dbReference>
<feature type="transmembrane region" description="Helical" evidence="14">
    <location>
        <begin position="21"/>
        <end position="38"/>
    </location>
</feature>
<dbReference type="GO" id="GO:0008233">
    <property type="term" value="F:peptidase activity"/>
    <property type="evidence" value="ECO:0007669"/>
    <property type="project" value="UniProtKB-KW"/>
</dbReference>
<name>A0ABW8UW25_9RHOB</name>
<feature type="transmembrane region" description="Helical" evidence="14">
    <location>
        <begin position="79"/>
        <end position="96"/>
    </location>
</feature>
<evidence type="ECO:0000256" key="13">
    <source>
        <dbReference type="ARBA" id="ARBA00023136"/>
    </source>
</evidence>
<evidence type="ECO:0000256" key="3">
    <source>
        <dbReference type="ARBA" id="ARBA00022475"/>
    </source>
</evidence>
<evidence type="ECO:0000313" key="18">
    <source>
        <dbReference type="Proteomes" id="UP001627408"/>
    </source>
</evidence>
<dbReference type="GO" id="GO:0006508">
    <property type="term" value="P:proteolysis"/>
    <property type="evidence" value="ECO:0007669"/>
    <property type="project" value="UniProtKB-KW"/>
</dbReference>
<comment type="caution">
    <text evidence="17">The sequence shown here is derived from an EMBL/GenBank/DDBJ whole genome shotgun (WGS) entry which is preliminary data.</text>
</comment>
<dbReference type="InterPro" id="IPR000644">
    <property type="entry name" value="CBS_dom"/>
</dbReference>
<evidence type="ECO:0000256" key="4">
    <source>
        <dbReference type="ARBA" id="ARBA00022670"/>
    </source>
</evidence>
<dbReference type="InterPro" id="IPR008915">
    <property type="entry name" value="Peptidase_M50"/>
</dbReference>
<evidence type="ECO:0000256" key="1">
    <source>
        <dbReference type="ARBA" id="ARBA00004651"/>
    </source>
</evidence>
<evidence type="ECO:0000256" key="9">
    <source>
        <dbReference type="ARBA" id="ARBA00022833"/>
    </source>
</evidence>
<dbReference type="EMBL" id="JBHDIY010000002">
    <property type="protein sequence ID" value="MFL4471122.1"/>
    <property type="molecule type" value="Genomic_DNA"/>
</dbReference>
<evidence type="ECO:0000256" key="10">
    <source>
        <dbReference type="ARBA" id="ARBA00022989"/>
    </source>
</evidence>
<feature type="transmembrane region" description="Helical" evidence="14">
    <location>
        <begin position="140"/>
        <end position="161"/>
    </location>
</feature>
<gene>
    <name evidence="17" type="ORF">ACERZ8_14985</name>
</gene>
<comment type="cofactor">
    <cofactor evidence="14">
        <name>Zn(2+)</name>
        <dbReference type="ChEBI" id="CHEBI:29105"/>
    </cofactor>
    <text evidence="14">Binds 1 zinc ion per subunit.</text>
</comment>
<feature type="transmembrane region" description="Helical" evidence="14">
    <location>
        <begin position="50"/>
        <end position="67"/>
    </location>
</feature>
<evidence type="ECO:0000256" key="11">
    <source>
        <dbReference type="ARBA" id="ARBA00023049"/>
    </source>
</evidence>
<evidence type="ECO:0000256" key="2">
    <source>
        <dbReference type="ARBA" id="ARBA00007931"/>
    </source>
</evidence>
<evidence type="ECO:0000256" key="7">
    <source>
        <dbReference type="ARBA" id="ARBA00022737"/>
    </source>
</evidence>
<keyword evidence="10 14" id="KW-1133">Transmembrane helix</keyword>
<dbReference type="Proteomes" id="UP001627408">
    <property type="component" value="Unassembled WGS sequence"/>
</dbReference>
<dbReference type="SMART" id="SM00116">
    <property type="entry name" value="CBS"/>
    <property type="match status" value="2"/>
</dbReference>
<proteinExistence type="inferred from homology"/>
<keyword evidence="18" id="KW-1185">Reference proteome</keyword>
<dbReference type="Pfam" id="PF00571">
    <property type="entry name" value="CBS"/>
    <property type="match status" value="2"/>
</dbReference>
<keyword evidence="12 15" id="KW-0129">CBS domain</keyword>
<dbReference type="InterPro" id="IPR016483">
    <property type="entry name" value="UCP006404_Pept_M50_CBS"/>
</dbReference>
<dbReference type="Gene3D" id="3.10.580.10">
    <property type="entry name" value="CBS-domain"/>
    <property type="match status" value="1"/>
</dbReference>
<keyword evidence="5 14" id="KW-0812">Transmembrane</keyword>
<keyword evidence="3 14" id="KW-1003">Cell membrane</keyword>